<sequence>MPEYIYINNVMMLNVNTKIVDYSLAYKRLHKKYSHFSVNHSFFYNTSVVLQGGLRVPRRARSINIRYFSTSVSAPESNIKEKNNTASSVYKNIYEGRGVPKPEPFWVKSNRYPISMFGASWGSPYGARSDFPIVDPKIYHHIIDPYHNRKKIHELSKGLMVVYIWTYTPKAFCLVGSSSNSVERILNYFRPKSLLKESRRAMEFFRDYGFKNVDLYIIPLNPKEYTINDMKSLEAYYIKELYTPLNVQREVYISPLQDTYQFIKHKNLKSISKSAVPVYVFKKDNLKKVLYVFSSLTKLKKEFQINISTLNSYINNEGNYYLDLFYFTTKLPLELDLENLIELEELMDLKTSVLPKRYFGRTGVKLINIKDNSVIVFKSKSDLINYIKLQTEEGVGYSTINKYVKSGDVLRDQWLIEDIESINSTRSIKEDLNKSIHSIPVVSENCPSPDKDIFIVEDKSTYKVNISVEITDITTNAKFIFKSLTEAAKHIKLETGKGTPVGLKYALDKEIAYLNIYLVKEVKESLKLEDLKTNEIKYFSTLKEVANWINEVSGDCSYTGLHWSYKNKSLYKKRFAIELVNKK</sequence>
<keyword evidence="2" id="KW-0378">Hydrolase</keyword>
<dbReference type="InterPro" id="IPR003647">
    <property type="entry name" value="Intron_nuc_1_rpt"/>
</dbReference>
<dbReference type="InterPro" id="IPR035901">
    <property type="entry name" value="GIY-YIG_endonuc_sf"/>
</dbReference>
<organism evidence="2">
    <name type="scientific">Juglanconis juglandina</name>
    <dbReference type="NCBI Taxonomy" id="1940567"/>
    <lineage>
        <taxon>Eukaryota</taxon>
        <taxon>Fungi</taxon>
        <taxon>Dikarya</taxon>
        <taxon>Ascomycota</taxon>
        <taxon>Pezizomycotina</taxon>
        <taxon>Sordariomycetes</taxon>
        <taxon>Sordariomycetidae</taxon>
        <taxon>Diaporthales</taxon>
        <taxon>Juglanconidaceae</taxon>
        <taxon>Juglanconis</taxon>
    </lineage>
</organism>
<dbReference type="InterPro" id="IPR010896">
    <property type="entry name" value="NUMOD1"/>
</dbReference>
<dbReference type="SUPFAM" id="SSF82771">
    <property type="entry name" value="GIY-YIG endonuclease"/>
    <property type="match status" value="1"/>
</dbReference>
<evidence type="ECO:0000259" key="1">
    <source>
        <dbReference type="SMART" id="SM00465"/>
    </source>
</evidence>
<keyword evidence="2" id="KW-0255">Endonuclease</keyword>
<geneLocation type="mitochondrion" evidence="2"/>
<name>A0A291LIY7_9PEZI</name>
<keyword evidence="2" id="KW-0540">Nuclease</keyword>
<gene>
    <name evidence="2" type="primary">orf583</name>
</gene>
<evidence type="ECO:0000313" key="2">
    <source>
        <dbReference type="EMBL" id="ATI20472.1"/>
    </source>
</evidence>
<dbReference type="InterPro" id="IPR000305">
    <property type="entry name" value="GIY-YIG_endonuc"/>
</dbReference>
<dbReference type="GO" id="GO:0004519">
    <property type="term" value="F:endonuclease activity"/>
    <property type="evidence" value="ECO:0007669"/>
    <property type="project" value="UniProtKB-KW"/>
</dbReference>
<proteinExistence type="predicted"/>
<dbReference type="SMART" id="SM00465">
    <property type="entry name" value="GIYc"/>
    <property type="match status" value="1"/>
</dbReference>
<protein>
    <submittedName>
        <fullName evidence="2">GIY-YIG endonuclease</fullName>
    </submittedName>
</protein>
<dbReference type="EMBL" id="KY575057">
    <property type="protein sequence ID" value="ATI20472.1"/>
    <property type="molecule type" value="Genomic_DNA"/>
</dbReference>
<feature type="domain" description="GIY-YIG" evidence="1">
    <location>
        <begin position="159"/>
        <end position="251"/>
    </location>
</feature>
<dbReference type="AlphaFoldDB" id="A0A291LIY7"/>
<keyword evidence="2" id="KW-0496">Mitochondrion</keyword>
<accession>A0A291LIY7</accession>
<reference evidence="2" key="1">
    <citation type="submission" date="2017-02" db="EMBL/GenBank/DDBJ databases">
        <title>Fungal Comparative Genomics of Melanconis species and Ophiognomonia clavigignenti-juglandacearum at Different Phylogenetic Distances.</title>
        <authorList>
            <person name="Demers J.E."/>
            <person name="Castlebury L.A."/>
        </authorList>
    </citation>
    <scope>NUCLEOTIDE SEQUENCE</scope>
    <source>
        <strain evidence="2">CBS 121083</strain>
    </source>
</reference>
<dbReference type="SMART" id="SM00497">
    <property type="entry name" value="IENR1"/>
    <property type="match status" value="3"/>
</dbReference>
<dbReference type="Pfam" id="PF07453">
    <property type="entry name" value="NUMOD1"/>
    <property type="match status" value="2"/>
</dbReference>